<dbReference type="STRING" id="157652.A0A371HVI2"/>
<protein>
    <submittedName>
        <fullName evidence="3">Protein TAPETUM DETERMINANT 1</fullName>
    </submittedName>
</protein>
<evidence type="ECO:0000256" key="2">
    <source>
        <dbReference type="SAM" id="SignalP"/>
    </source>
</evidence>
<sequence length="122" mass="13663">MANSIIKIFSIVFFLVLISQGYGQCFLRNISVSQFQTGVRVQGKPEWGVTITNKCPCVQKNVVLNCTGFQSVEPINPSLLRIRNNVCLVNSGQTIYGNDVKFKYAWDHPFPLNPISSDIFCS</sequence>
<accession>A0A371HVI2</accession>
<dbReference type="GO" id="GO:0001709">
    <property type="term" value="P:cell fate determination"/>
    <property type="evidence" value="ECO:0007669"/>
    <property type="project" value="TreeGrafter"/>
</dbReference>
<organism evidence="3 4">
    <name type="scientific">Mucuna pruriens</name>
    <name type="common">Velvet bean</name>
    <name type="synonym">Dolichos pruriens</name>
    <dbReference type="NCBI Taxonomy" id="157652"/>
    <lineage>
        <taxon>Eukaryota</taxon>
        <taxon>Viridiplantae</taxon>
        <taxon>Streptophyta</taxon>
        <taxon>Embryophyta</taxon>
        <taxon>Tracheophyta</taxon>
        <taxon>Spermatophyta</taxon>
        <taxon>Magnoliopsida</taxon>
        <taxon>eudicotyledons</taxon>
        <taxon>Gunneridae</taxon>
        <taxon>Pentapetalae</taxon>
        <taxon>rosids</taxon>
        <taxon>fabids</taxon>
        <taxon>Fabales</taxon>
        <taxon>Fabaceae</taxon>
        <taxon>Papilionoideae</taxon>
        <taxon>50 kb inversion clade</taxon>
        <taxon>NPAAA clade</taxon>
        <taxon>indigoferoid/millettioid clade</taxon>
        <taxon>Phaseoleae</taxon>
        <taxon>Mucuna</taxon>
    </lineage>
</organism>
<evidence type="ECO:0000313" key="3">
    <source>
        <dbReference type="EMBL" id="RDY06787.1"/>
    </source>
</evidence>
<name>A0A371HVI2_MUCPR</name>
<dbReference type="Proteomes" id="UP000257109">
    <property type="component" value="Unassembled WGS sequence"/>
</dbReference>
<dbReference type="PANTHER" id="PTHR33184:SF64">
    <property type="entry name" value="BETA-1,3-N-ACETYLGLUCOSAMINYLTRANSFERASE FAMILY PROTEIN"/>
    <property type="match status" value="1"/>
</dbReference>
<dbReference type="EMBL" id="QJKJ01001612">
    <property type="protein sequence ID" value="RDY06787.1"/>
    <property type="molecule type" value="Genomic_DNA"/>
</dbReference>
<dbReference type="InterPro" id="IPR040361">
    <property type="entry name" value="TPD1"/>
</dbReference>
<dbReference type="OrthoDB" id="603213at2759"/>
<dbReference type="PANTHER" id="PTHR33184">
    <property type="entry name" value="PROTEIN TAPETUM DETERMINANT 1-LIKE-RELATED"/>
    <property type="match status" value="1"/>
</dbReference>
<keyword evidence="1 2" id="KW-0732">Signal</keyword>
<feature type="non-terminal residue" evidence="3">
    <location>
        <position position="1"/>
    </location>
</feature>
<evidence type="ECO:0000313" key="4">
    <source>
        <dbReference type="Proteomes" id="UP000257109"/>
    </source>
</evidence>
<dbReference type="AlphaFoldDB" id="A0A371HVI2"/>
<comment type="caution">
    <text evidence="3">The sequence shown here is derived from an EMBL/GenBank/DDBJ whole genome shotgun (WGS) entry which is preliminary data.</text>
</comment>
<proteinExistence type="predicted"/>
<feature type="chain" id="PRO_5016753028" evidence="2">
    <location>
        <begin position="24"/>
        <end position="122"/>
    </location>
</feature>
<dbReference type="Pfam" id="PF24068">
    <property type="entry name" value="TPD1_C"/>
    <property type="match status" value="1"/>
</dbReference>
<keyword evidence="4" id="KW-1185">Reference proteome</keyword>
<feature type="signal peptide" evidence="2">
    <location>
        <begin position="1"/>
        <end position="23"/>
    </location>
</feature>
<evidence type="ECO:0000256" key="1">
    <source>
        <dbReference type="ARBA" id="ARBA00022729"/>
    </source>
</evidence>
<reference evidence="3" key="1">
    <citation type="submission" date="2018-05" db="EMBL/GenBank/DDBJ databases">
        <title>Draft genome of Mucuna pruriens seed.</title>
        <authorList>
            <person name="Nnadi N.E."/>
            <person name="Vos R."/>
            <person name="Hasami M.H."/>
            <person name="Devisetty U.K."/>
            <person name="Aguiy J.C."/>
        </authorList>
    </citation>
    <scope>NUCLEOTIDE SEQUENCE [LARGE SCALE GENOMIC DNA]</scope>
    <source>
        <strain evidence="3">JCA_2017</strain>
    </source>
</reference>
<gene>
    <name evidence="3" type="primary">TPD1</name>
    <name evidence="3" type="ORF">CR513_09180</name>
</gene>